<dbReference type="PROSITE" id="PS51007">
    <property type="entry name" value="CYTC"/>
    <property type="match status" value="2"/>
</dbReference>
<gene>
    <name evidence="11" type="ORF">ACFQDI_19285</name>
</gene>
<dbReference type="InterPro" id="IPR004852">
    <property type="entry name" value="Di-haem_cyt_c_peroxidsae"/>
</dbReference>
<dbReference type="GO" id="GO:0004601">
    <property type="term" value="F:peroxidase activity"/>
    <property type="evidence" value="ECO:0007669"/>
    <property type="project" value="UniProtKB-KW"/>
</dbReference>
<keyword evidence="3 8" id="KW-0479">Metal-binding</keyword>
<feature type="domain" description="Cytochrome c" evidence="10">
    <location>
        <begin position="37"/>
        <end position="179"/>
    </location>
</feature>
<evidence type="ECO:0000259" key="10">
    <source>
        <dbReference type="PROSITE" id="PS51007"/>
    </source>
</evidence>
<dbReference type="EMBL" id="JBHSMQ010000008">
    <property type="protein sequence ID" value="MFC5457019.1"/>
    <property type="molecule type" value="Genomic_DNA"/>
</dbReference>
<keyword evidence="6" id="KW-0560">Oxidoreductase</keyword>
<feature type="region of interest" description="Disordered" evidence="9">
    <location>
        <begin position="335"/>
        <end position="356"/>
    </location>
</feature>
<dbReference type="InterPro" id="IPR026259">
    <property type="entry name" value="MauG/Cytc_peroxidase"/>
</dbReference>
<evidence type="ECO:0000313" key="12">
    <source>
        <dbReference type="Proteomes" id="UP001596052"/>
    </source>
</evidence>
<reference evidence="12" key="1">
    <citation type="journal article" date="2019" name="Int. J. Syst. Evol. Microbiol.">
        <title>The Global Catalogue of Microorganisms (GCM) 10K type strain sequencing project: providing services to taxonomists for standard genome sequencing and annotation.</title>
        <authorList>
            <consortium name="The Broad Institute Genomics Platform"/>
            <consortium name="The Broad Institute Genome Sequencing Center for Infectious Disease"/>
            <person name="Wu L."/>
            <person name="Ma J."/>
        </authorList>
    </citation>
    <scope>NUCLEOTIDE SEQUENCE [LARGE SCALE GENOMIC DNA]</scope>
    <source>
        <strain evidence="12">CGMCC 4.1469</strain>
    </source>
</reference>
<evidence type="ECO:0000313" key="11">
    <source>
        <dbReference type="EMBL" id="MFC5457019.1"/>
    </source>
</evidence>
<evidence type="ECO:0000256" key="5">
    <source>
        <dbReference type="ARBA" id="ARBA00022764"/>
    </source>
</evidence>
<sequence>MLSTLLVILATAAAEPLPDTKIEALPRSAALPGDTPARIALGRMLFFDPILSATRDVACATCHSPQHGWADARPTPLGVHASGIGPARRLVQGAAFQPLTRNTPTILNAAFNGIESGKPFDPAQSPMFWDNRVRSLEAQALAPIRQREEMRGEACREAEAVPAMVERLKSIPEYVKLFENAITAAKVTQAIAAYERTLITPDSPFDRFMRGDKSALTPAQQQGMQAFQKAGCALCHNGPMLSDFKLHAIGLTDSATRRTEFRTPSLRNLKHTAPYMHHGGSTTLDEVLLFYDRLMDQAAETLEGGDTSSLPPLDPLLRHMNMLPEDHEPIKAFLESLNSDDYDQSAPERLPSGLKP</sequence>
<evidence type="ECO:0000256" key="9">
    <source>
        <dbReference type="SAM" id="MobiDB-lite"/>
    </source>
</evidence>
<keyword evidence="11" id="KW-0575">Peroxidase</keyword>
<evidence type="ECO:0000256" key="6">
    <source>
        <dbReference type="ARBA" id="ARBA00023002"/>
    </source>
</evidence>
<keyword evidence="2 8" id="KW-0349">Heme</keyword>
<dbReference type="Proteomes" id="UP001596052">
    <property type="component" value="Unassembled WGS sequence"/>
</dbReference>
<dbReference type="Pfam" id="PF03150">
    <property type="entry name" value="CCP_MauG"/>
    <property type="match status" value="1"/>
</dbReference>
<dbReference type="PANTHER" id="PTHR30600">
    <property type="entry name" value="CYTOCHROME C PEROXIDASE-RELATED"/>
    <property type="match status" value="1"/>
</dbReference>
<proteinExistence type="predicted"/>
<accession>A0ABW0KUK6</accession>
<dbReference type="InterPro" id="IPR051395">
    <property type="entry name" value="Cytochrome_c_Peroxidase/MauG"/>
</dbReference>
<dbReference type="PANTHER" id="PTHR30600:SF10">
    <property type="entry name" value="BLL6722 PROTEIN"/>
    <property type="match status" value="1"/>
</dbReference>
<evidence type="ECO:0000256" key="1">
    <source>
        <dbReference type="ARBA" id="ARBA00004418"/>
    </source>
</evidence>
<evidence type="ECO:0000256" key="2">
    <source>
        <dbReference type="ARBA" id="ARBA00022617"/>
    </source>
</evidence>
<evidence type="ECO:0000256" key="8">
    <source>
        <dbReference type="PROSITE-ProRule" id="PRU00433"/>
    </source>
</evidence>
<dbReference type="PIRSF" id="PIRSF000294">
    <property type="entry name" value="Cytochrome-c_peroxidase"/>
    <property type="match status" value="1"/>
</dbReference>
<keyword evidence="5" id="KW-0574">Periplasm</keyword>
<dbReference type="InterPro" id="IPR009056">
    <property type="entry name" value="Cyt_c-like_dom"/>
</dbReference>
<protein>
    <submittedName>
        <fullName evidence="11">Cytochrome-c peroxidase</fullName>
    </submittedName>
</protein>
<comment type="subcellular location">
    <subcellularLocation>
        <location evidence="1">Periplasm</location>
    </subcellularLocation>
</comment>
<dbReference type="SUPFAM" id="SSF46626">
    <property type="entry name" value="Cytochrome c"/>
    <property type="match status" value="2"/>
</dbReference>
<evidence type="ECO:0000256" key="7">
    <source>
        <dbReference type="ARBA" id="ARBA00023004"/>
    </source>
</evidence>
<feature type="domain" description="Cytochrome c" evidence="10">
    <location>
        <begin position="218"/>
        <end position="338"/>
    </location>
</feature>
<keyword evidence="7 8" id="KW-0408">Iron</keyword>
<comment type="caution">
    <text evidence="11">The sequence shown here is derived from an EMBL/GenBank/DDBJ whole genome shotgun (WGS) entry which is preliminary data.</text>
</comment>
<evidence type="ECO:0000256" key="4">
    <source>
        <dbReference type="ARBA" id="ARBA00022729"/>
    </source>
</evidence>
<dbReference type="Gene3D" id="1.10.760.10">
    <property type="entry name" value="Cytochrome c-like domain"/>
    <property type="match status" value="2"/>
</dbReference>
<keyword evidence="12" id="KW-1185">Reference proteome</keyword>
<keyword evidence="4" id="KW-0732">Signal</keyword>
<evidence type="ECO:0000256" key="3">
    <source>
        <dbReference type="ARBA" id="ARBA00022723"/>
    </source>
</evidence>
<dbReference type="InterPro" id="IPR036909">
    <property type="entry name" value="Cyt_c-like_dom_sf"/>
</dbReference>
<organism evidence="11 12">
    <name type="scientific">Prosthecobacter fluviatilis</name>
    <dbReference type="NCBI Taxonomy" id="445931"/>
    <lineage>
        <taxon>Bacteria</taxon>
        <taxon>Pseudomonadati</taxon>
        <taxon>Verrucomicrobiota</taxon>
        <taxon>Verrucomicrobiia</taxon>
        <taxon>Verrucomicrobiales</taxon>
        <taxon>Verrucomicrobiaceae</taxon>
        <taxon>Prosthecobacter</taxon>
    </lineage>
</organism>
<dbReference type="RefSeq" id="WP_377169873.1">
    <property type="nucleotide sequence ID" value="NZ_JBHSMQ010000008.1"/>
</dbReference>
<name>A0ABW0KUK6_9BACT</name>